<gene>
    <name evidence="7" type="ORF">BRAD3257_7147</name>
</gene>
<comment type="similarity">
    <text evidence="1">Belongs to the leucine-binding protein family.</text>
</comment>
<dbReference type="InterPro" id="IPR028082">
    <property type="entry name" value="Peripla_BP_I"/>
</dbReference>
<evidence type="ECO:0000313" key="8">
    <source>
        <dbReference type="Proteomes" id="UP000246085"/>
    </source>
</evidence>
<protein>
    <submittedName>
        <fullName evidence="7">Branched chain amino acid ABC transporter substrate-binding protein</fullName>
    </submittedName>
</protein>
<dbReference type="Proteomes" id="UP000246085">
    <property type="component" value="Chromosome BRAD3257"/>
</dbReference>
<dbReference type="PRINTS" id="PR00337">
    <property type="entry name" value="LEUILEVALBP"/>
</dbReference>
<dbReference type="CDD" id="cd06342">
    <property type="entry name" value="PBP1_ABC_LIVBP-like"/>
    <property type="match status" value="1"/>
</dbReference>
<dbReference type="RefSeq" id="WP_122405194.1">
    <property type="nucleotide sequence ID" value="NZ_LS398110.1"/>
</dbReference>
<feature type="chain" id="PRO_5015724960" evidence="5">
    <location>
        <begin position="26"/>
        <end position="370"/>
    </location>
</feature>
<dbReference type="InterPro" id="IPR000709">
    <property type="entry name" value="Leu_Ile_Val-bd"/>
</dbReference>
<dbReference type="SUPFAM" id="SSF53822">
    <property type="entry name" value="Periplasmic binding protein-like I"/>
    <property type="match status" value="1"/>
</dbReference>
<evidence type="ECO:0000259" key="6">
    <source>
        <dbReference type="Pfam" id="PF13458"/>
    </source>
</evidence>
<keyword evidence="2" id="KW-0813">Transport</keyword>
<evidence type="ECO:0000256" key="5">
    <source>
        <dbReference type="SAM" id="SignalP"/>
    </source>
</evidence>
<evidence type="ECO:0000256" key="1">
    <source>
        <dbReference type="ARBA" id="ARBA00010062"/>
    </source>
</evidence>
<organism evidence="7 8">
    <name type="scientific">Bradyrhizobium vignae</name>
    <dbReference type="NCBI Taxonomy" id="1549949"/>
    <lineage>
        <taxon>Bacteria</taxon>
        <taxon>Pseudomonadati</taxon>
        <taxon>Pseudomonadota</taxon>
        <taxon>Alphaproteobacteria</taxon>
        <taxon>Hyphomicrobiales</taxon>
        <taxon>Nitrobacteraceae</taxon>
        <taxon>Bradyrhizobium</taxon>
    </lineage>
</organism>
<dbReference type="Gene3D" id="3.40.50.2300">
    <property type="match status" value="2"/>
</dbReference>
<evidence type="ECO:0000256" key="3">
    <source>
        <dbReference type="ARBA" id="ARBA00022729"/>
    </source>
</evidence>
<feature type="signal peptide" evidence="5">
    <location>
        <begin position="1"/>
        <end position="25"/>
    </location>
</feature>
<dbReference type="EMBL" id="LS398110">
    <property type="protein sequence ID" value="SPP97956.1"/>
    <property type="molecule type" value="Genomic_DNA"/>
</dbReference>
<dbReference type="KEGG" id="bvz:BRAD3257_7147"/>
<dbReference type="PANTHER" id="PTHR47151">
    <property type="entry name" value="LEU/ILE/VAL-BINDING ABC TRANSPORTER SUBUNIT"/>
    <property type="match status" value="1"/>
</dbReference>
<accession>A0A2U3Q9A1</accession>
<dbReference type="GO" id="GO:0006865">
    <property type="term" value="P:amino acid transport"/>
    <property type="evidence" value="ECO:0007669"/>
    <property type="project" value="UniProtKB-KW"/>
</dbReference>
<dbReference type="InterPro" id="IPR028081">
    <property type="entry name" value="Leu-bd"/>
</dbReference>
<feature type="domain" description="Leucine-binding protein" evidence="6">
    <location>
        <begin position="27"/>
        <end position="362"/>
    </location>
</feature>
<evidence type="ECO:0000256" key="4">
    <source>
        <dbReference type="ARBA" id="ARBA00022970"/>
    </source>
</evidence>
<dbReference type="AlphaFoldDB" id="A0A2U3Q9A1"/>
<evidence type="ECO:0000256" key="2">
    <source>
        <dbReference type="ARBA" id="ARBA00022448"/>
    </source>
</evidence>
<evidence type="ECO:0000313" key="7">
    <source>
        <dbReference type="EMBL" id="SPP97956.1"/>
    </source>
</evidence>
<dbReference type="Pfam" id="PF13458">
    <property type="entry name" value="Peripla_BP_6"/>
    <property type="match status" value="1"/>
</dbReference>
<keyword evidence="3 5" id="KW-0732">Signal</keyword>
<keyword evidence="4" id="KW-0029">Amino-acid transport</keyword>
<sequence>MLNRRCASAASAALLFCALASVALGAEVNIAVAGPMSGSSAAIGAQMRDGAAAAVEALNASGLLLDTKVILSVADDACDPKQAVAVANKLATERVRLVVGHFCSSSSIPASEIYAESGIIQVSPGSTNPQLTERGLASVFRICGRDDQQGIIAAEYIHRNYPNDKIAVLDDKSTAGKGIADVVEAQLRKFGEQVIRQSYVAGEKDYRALVSRMKKDRVRVAYIGGYHTEIGLFVRQASEARAALIVMANDPLMTSEFWAITGSAGTGTLFTFMPDPAANANAAGVVAELKASNLSAEGYTLYAYAAVQAWAEAVNRTGSFNAARVANALRSRPIDTVIGPVRFDAKGDNAAPDFLVYRWRDGRVEIVEQN</sequence>
<proteinExistence type="inferred from homology"/>
<reference evidence="7 8" key="1">
    <citation type="submission" date="2018-03" db="EMBL/GenBank/DDBJ databases">
        <authorList>
            <person name="Gully D."/>
        </authorList>
    </citation>
    <scope>NUCLEOTIDE SEQUENCE [LARGE SCALE GENOMIC DNA]</scope>
    <source>
        <strain evidence="7">ORS3257</strain>
    </source>
</reference>
<name>A0A2U3Q9A1_9BRAD</name>
<dbReference type="PANTHER" id="PTHR47151:SF2">
    <property type="entry name" value="AMINO ACID BINDING PROTEIN"/>
    <property type="match status" value="1"/>
</dbReference>